<dbReference type="PANTHER" id="PTHR34990:SF2">
    <property type="entry name" value="BLL8164 PROTEIN"/>
    <property type="match status" value="1"/>
</dbReference>
<dbReference type="SUPFAM" id="SSF56300">
    <property type="entry name" value="Metallo-dependent phosphatases"/>
    <property type="match status" value="1"/>
</dbReference>
<dbReference type="Gene3D" id="3.60.21.10">
    <property type="match status" value="1"/>
</dbReference>
<dbReference type="GO" id="GO:0016020">
    <property type="term" value="C:membrane"/>
    <property type="evidence" value="ECO:0007669"/>
    <property type="project" value="GOC"/>
</dbReference>
<dbReference type="EMBL" id="JACHHX010000002">
    <property type="protein sequence ID" value="MBB5014537.1"/>
    <property type="molecule type" value="Genomic_DNA"/>
</dbReference>
<dbReference type="Pfam" id="PF00149">
    <property type="entry name" value="Metallophos"/>
    <property type="match status" value="1"/>
</dbReference>
<protein>
    <submittedName>
        <fullName evidence="7">UDP-2,3-diacylglucosamine pyrophosphatase LpxH</fullName>
    </submittedName>
</protein>
<keyword evidence="4" id="KW-0472">Membrane</keyword>
<dbReference type="RefSeq" id="WP_183947114.1">
    <property type="nucleotide sequence ID" value="NZ_JACHHX010000002.1"/>
</dbReference>
<keyword evidence="5" id="KW-0464">Manganese</keyword>
<dbReference type="CDD" id="cd07398">
    <property type="entry name" value="MPP_YbbF-LpxH"/>
    <property type="match status" value="1"/>
</dbReference>
<dbReference type="Proteomes" id="UP000519004">
    <property type="component" value="Unassembled WGS sequence"/>
</dbReference>
<evidence type="ECO:0000313" key="7">
    <source>
        <dbReference type="EMBL" id="MBB5014537.1"/>
    </source>
</evidence>
<dbReference type="GO" id="GO:0009245">
    <property type="term" value="P:lipid A biosynthetic process"/>
    <property type="evidence" value="ECO:0007669"/>
    <property type="project" value="TreeGrafter"/>
</dbReference>
<accession>A0A7W7V7F9</accession>
<comment type="caution">
    <text evidence="7">The sequence shown here is derived from an EMBL/GenBank/DDBJ whole genome shotgun (WGS) entry which is preliminary data.</text>
</comment>
<evidence type="ECO:0000259" key="6">
    <source>
        <dbReference type="Pfam" id="PF00149"/>
    </source>
</evidence>
<gene>
    <name evidence="7" type="ORF">HNQ58_000411</name>
</gene>
<organism evidence="7 8">
    <name type="scientific">Rehaibacterium terrae</name>
    <dbReference type="NCBI Taxonomy" id="1341696"/>
    <lineage>
        <taxon>Bacteria</taxon>
        <taxon>Pseudomonadati</taxon>
        <taxon>Pseudomonadota</taxon>
        <taxon>Gammaproteobacteria</taxon>
        <taxon>Lysobacterales</taxon>
        <taxon>Lysobacteraceae</taxon>
        <taxon>Rehaibacterium</taxon>
    </lineage>
</organism>
<evidence type="ECO:0000313" key="8">
    <source>
        <dbReference type="Proteomes" id="UP000519004"/>
    </source>
</evidence>
<reference evidence="7 8" key="1">
    <citation type="submission" date="2020-08" db="EMBL/GenBank/DDBJ databases">
        <title>Genomic Encyclopedia of Type Strains, Phase IV (KMG-IV): sequencing the most valuable type-strain genomes for metagenomic binning, comparative biology and taxonomic classification.</title>
        <authorList>
            <person name="Goeker M."/>
        </authorList>
    </citation>
    <scope>NUCLEOTIDE SEQUENCE [LARGE SCALE GENOMIC DNA]</scope>
    <source>
        <strain evidence="7 8">DSM 25897</strain>
    </source>
</reference>
<dbReference type="GO" id="GO:0046872">
    <property type="term" value="F:metal ion binding"/>
    <property type="evidence" value="ECO:0007669"/>
    <property type="project" value="UniProtKB-KW"/>
</dbReference>
<dbReference type="InterPro" id="IPR004843">
    <property type="entry name" value="Calcineurin-like_PHP"/>
</dbReference>
<sequence length="278" mass="30919">MSTLRFRSIFISDVHLGTPDCKSGYLLDFLRSTHSEFLYLVGDIIDLEALARRPYWHPEHSAVLGELLRKAGDGTRVIFIPGNHDAPLRGLAGQSVGGIVVRLDALHVGADGRRYRVSHGDEYDPEDYGKRWLYSVGEAARRFICWTNRALNRLRRRLRLPYLPLPIIAKSHIGKALEYIRRYEHSAAARAAAEGLDSHICGHIHYGGIRMIDGVLYCNDGDWVEHCTALVEDAAGVLELLHWSEHRTALAQASADTVLPSPVAALAFASLARGVRPL</sequence>
<dbReference type="AlphaFoldDB" id="A0A7W7V7F9"/>
<name>A0A7W7V7F9_9GAMM</name>
<proteinExistence type="predicted"/>
<feature type="domain" description="Calcineurin-like phosphoesterase" evidence="6">
    <location>
        <begin position="7"/>
        <end position="206"/>
    </location>
</feature>
<dbReference type="GO" id="GO:0008758">
    <property type="term" value="F:UDP-2,3-diacylglucosamine hydrolase activity"/>
    <property type="evidence" value="ECO:0007669"/>
    <property type="project" value="TreeGrafter"/>
</dbReference>
<evidence type="ECO:0000256" key="4">
    <source>
        <dbReference type="ARBA" id="ARBA00023136"/>
    </source>
</evidence>
<keyword evidence="3" id="KW-0479">Metal-binding</keyword>
<evidence type="ECO:0000256" key="1">
    <source>
        <dbReference type="ARBA" id="ARBA00022475"/>
    </source>
</evidence>
<dbReference type="InterPro" id="IPR029052">
    <property type="entry name" value="Metallo-depent_PP-like"/>
</dbReference>
<keyword evidence="2" id="KW-0997">Cell inner membrane</keyword>
<evidence type="ECO:0000256" key="5">
    <source>
        <dbReference type="ARBA" id="ARBA00023211"/>
    </source>
</evidence>
<dbReference type="PANTHER" id="PTHR34990">
    <property type="entry name" value="UDP-2,3-DIACYLGLUCOSAMINE HYDROLASE-RELATED"/>
    <property type="match status" value="1"/>
</dbReference>
<keyword evidence="1" id="KW-1003">Cell membrane</keyword>
<dbReference type="InterPro" id="IPR043461">
    <property type="entry name" value="LpxH-like"/>
</dbReference>
<evidence type="ECO:0000256" key="3">
    <source>
        <dbReference type="ARBA" id="ARBA00022723"/>
    </source>
</evidence>
<evidence type="ECO:0000256" key="2">
    <source>
        <dbReference type="ARBA" id="ARBA00022519"/>
    </source>
</evidence>
<keyword evidence="8" id="KW-1185">Reference proteome</keyword>